<comment type="caution">
    <text evidence="1">The sequence shown here is derived from an EMBL/GenBank/DDBJ whole genome shotgun (WGS) entry which is preliminary data.</text>
</comment>
<dbReference type="Proteomes" id="UP000321393">
    <property type="component" value="Unassembled WGS sequence"/>
</dbReference>
<organism evidence="1 2">
    <name type="scientific">Cucumis melo var. makuwa</name>
    <name type="common">Oriental melon</name>
    <dbReference type="NCBI Taxonomy" id="1194695"/>
    <lineage>
        <taxon>Eukaryota</taxon>
        <taxon>Viridiplantae</taxon>
        <taxon>Streptophyta</taxon>
        <taxon>Embryophyta</taxon>
        <taxon>Tracheophyta</taxon>
        <taxon>Spermatophyta</taxon>
        <taxon>Magnoliopsida</taxon>
        <taxon>eudicotyledons</taxon>
        <taxon>Gunneridae</taxon>
        <taxon>Pentapetalae</taxon>
        <taxon>rosids</taxon>
        <taxon>fabids</taxon>
        <taxon>Cucurbitales</taxon>
        <taxon>Cucurbitaceae</taxon>
        <taxon>Benincaseae</taxon>
        <taxon>Cucumis</taxon>
    </lineage>
</organism>
<dbReference type="STRING" id="1194695.A0A5A7UCB6"/>
<name>A0A5A7UCB6_CUCMM</name>
<evidence type="ECO:0000313" key="2">
    <source>
        <dbReference type="Proteomes" id="UP000321393"/>
    </source>
</evidence>
<evidence type="ECO:0000313" key="1">
    <source>
        <dbReference type="EMBL" id="KAA0052810.1"/>
    </source>
</evidence>
<reference evidence="1 2" key="1">
    <citation type="submission" date="2019-08" db="EMBL/GenBank/DDBJ databases">
        <title>Draft genome sequences of two oriental melons (Cucumis melo L. var makuwa).</title>
        <authorList>
            <person name="Kwon S.-Y."/>
        </authorList>
    </citation>
    <scope>NUCLEOTIDE SEQUENCE [LARGE SCALE GENOMIC DNA]</scope>
    <source>
        <strain evidence="2">cv. SW 3</strain>
        <tissue evidence="1">Leaf</tissue>
    </source>
</reference>
<dbReference type="OrthoDB" id="781454at2759"/>
<dbReference type="EMBL" id="SSTE01010121">
    <property type="protein sequence ID" value="KAA0052810.1"/>
    <property type="molecule type" value="Genomic_DNA"/>
</dbReference>
<dbReference type="AlphaFoldDB" id="A0A5A7UCB6"/>
<sequence length="171" mass="18865">MLQQNIFDNKNVSKKSLILTICAASLPSDVVSLNPIVTVVSLCHPPLLDLSHRLPRHPPLADLRPHPYTIFDRRITQTIQPIVAVFSLVHPPLSDIGLLRAFVIKILDQLKMGKGPATVKTIAATMSVILLSSLMNVVKIQNKGAKLGTMSPIDQVLWRTQLLEASLIRML</sequence>
<proteinExistence type="predicted"/>
<accession>A0A5A7UCB6</accession>
<protein>
    <submittedName>
        <fullName evidence="1">B-cell receptor-associated protein 31</fullName>
    </submittedName>
</protein>
<gene>
    <name evidence="1" type="ORF">E6C27_scaffold1614G00260</name>
</gene>
<keyword evidence="1" id="KW-0675">Receptor</keyword>